<organism evidence="1 2">
    <name type="scientific">Diatrype stigma</name>
    <dbReference type="NCBI Taxonomy" id="117547"/>
    <lineage>
        <taxon>Eukaryota</taxon>
        <taxon>Fungi</taxon>
        <taxon>Dikarya</taxon>
        <taxon>Ascomycota</taxon>
        <taxon>Pezizomycotina</taxon>
        <taxon>Sordariomycetes</taxon>
        <taxon>Xylariomycetidae</taxon>
        <taxon>Xylariales</taxon>
        <taxon>Diatrypaceae</taxon>
        <taxon>Diatrype</taxon>
    </lineage>
</organism>
<dbReference type="Proteomes" id="UP001320420">
    <property type="component" value="Unassembled WGS sequence"/>
</dbReference>
<accession>A0AAN9URL3</accession>
<dbReference type="PANTHER" id="PTHR47791:SF1">
    <property type="entry name" value="ENDO MANNANASE, GH76 FAMILY (EUROFUNG)"/>
    <property type="match status" value="1"/>
</dbReference>
<dbReference type="InterPro" id="IPR005198">
    <property type="entry name" value="Glyco_hydro_76"/>
</dbReference>
<dbReference type="InterPro" id="IPR053169">
    <property type="entry name" value="MUG_Protein"/>
</dbReference>
<dbReference type="Gene3D" id="1.50.10.20">
    <property type="match status" value="1"/>
</dbReference>
<dbReference type="AlphaFoldDB" id="A0AAN9URL3"/>
<evidence type="ECO:0000313" key="1">
    <source>
        <dbReference type="EMBL" id="KAK7754059.1"/>
    </source>
</evidence>
<dbReference type="EMBL" id="JAKJXP020000023">
    <property type="protein sequence ID" value="KAK7754059.1"/>
    <property type="molecule type" value="Genomic_DNA"/>
</dbReference>
<reference evidence="1 2" key="1">
    <citation type="submission" date="2024-02" db="EMBL/GenBank/DDBJ databases">
        <title>De novo assembly and annotation of 12 fungi associated with fruit tree decline syndrome in Ontario, Canada.</title>
        <authorList>
            <person name="Sulman M."/>
            <person name="Ellouze W."/>
            <person name="Ilyukhin E."/>
        </authorList>
    </citation>
    <scope>NUCLEOTIDE SEQUENCE [LARGE SCALE GENOMIC DNA]</scope>
    <source>
        <strain evidence="1 2">M11/M66-122</strain>
    </source>
</reference>
<dbReference type="PANTHER" id="PTHR47791">
    <property type="entry name" value="MEIOTICALLY UP-REGULATED GENE 191 PROTEIN"/>
    <property type="match status" value="1"/>
</dbReference>
<proteinExistence type="predicted"/>
<keyword evidence="2" id="KW-1185">Reference proteome</keyword>
<comment type="caution">
    <text evidence="1">The sequence shown here is derived from an EMBL/GenBank/DDBJ whole genome shotgun (WGS) entry which is preliminary data.</text>
</comment>
<dbReference type="Pfam" id="PF03663">
    <property type="entry name" value="Glyco_hydro_76"/>
    <property type="match status" value="1"/>
</dbReference>
<dbReference type="GO" id="GO:0005975">
    <property type="term" value="P:carbohydrate metabolic process"/>
    <property type="evidence" value="ECO:0007669"/>
    <property type="project" value="InterPro"/>
</dbReference>
<evidence type="ECO:0000313" key="2">
    <source>
        <dbReference type="Proteomes" id="UP001320420"/>
    </source>
</evidence>
<gene>
    <name evidence="1" type="ORF">SLS62_003905</name>
</gene>
<dbReference type="SUPFAM" id="SSF48208">
    <property type="entry name" value="Six-hairpin glycosidases"/>
    <property type="match status" value="1"/>
</dbReference>
<evidence type="ECO:0008006" key="3">
    <source>
        <dbReference type="Google" id="ProtNLM"/>
    </source>
</evidence>
<sequence length="396" mass="42944">MVSGSVIGGLASRAFLMSSNANFKSAAEYQTNAVDGIKALQTWYNRGTGLWDTTGWWNSANCLTVLADFAVLRPEISKDLGLPEIIQNTYEQAQKTTVQATKVLAADGMPLSTYTRVEKRDLEARGFDNFINDFYDDEGWWALAMIRAQDIGVQGLGDQTYLAEAEGIFEDMHRGNSSCGGIFWSKTTTYTNAIANELYLSVAASLANRVPAKKDYYLGIAMGQWEWFRNSGLINDQNLINDGLTEDCKNNGMQTWTYNQGVVLGGLAELSRATGDESYLDQAMAIATAAITHLSRDGVLFEGCEPNCGSDGSQFKGVFMRNLKYLHHARASEPVRNFLLANANAIWARDRSGGDPAPANGLGITWNGPYVNATAGTHSSAMDVLVGAMAVSAAVV</sequence>
<dbReference type="InterPro" id="IPR008928">
    <property type="entry name" value="6-hairpin_glycosidase_sf"/>
</dbReference>
<name>A0AAN9URL3_9PEZI</name>
<protein>
    <recommendedName>
        <fullName evidence="3">Glycosyl hydrolase</fullName>
    </recommendedName>
</protein>